<accession>A0A927CTC9</accession>
<dbReference type="EMBL" id="JACXSI010000002">
    <property type="protein sequence ID" value="MBD3107071.1"/>
    <property type="molecule type" value="Genomic_DNA"/>
</dbReference>
<evidence type="ECO:0000313" key="2">
    <source>
        <dbReference type="EMBL" id="MBD3107071.1"/>
    </source>
</evidence>
<comment type="caution">
    <text evidence="2">The sequence shown here is derived from an EMBL/GenBank/DDBJ whole genome shotgun (WGS) entry which is preliminary data.</text>
</comment>
<evidence type="ECO:0000313" key="3">
    <source>
        <dbReference type="Proteomes" id="UP000602076"/>
    </source>
</evidence>
<reference evidence="2" key="1">
    <citation type="submission" date="2020-09" db="EMBL/GenBank/DDBJ databases">
        <title>Bacillus faecalis sp. nov., a moderately halophilic bacterium isolated from cow faeces.</title>
        <authorList>
            <person name="Jiang L."/>
            <person name="Lee J."/>
        </authorList>
    </citation>
    <scope>NUCLEOTIDE SEQUENCE</scope>
    <source>
        <strain evidence="2">AGMB 02131</strain>
    </source>
</reference>
<feature type="transmembrane region" description="Helical" evidence="1">
    <location>
        <begin position="29"/>
        <end position="47"/>
    </location>
</feature>
<keyword evidence="1" id="KW-0812">Transmembrane</keyword>
<evidence type="ECO:0000256" key="1">
    <source>
        <dbReference type="SAM" id="Phobius"/>
    </source>
</evidence>
<dbReference type="Proteomes" id="UP000602076">
    <property type="component" value="Unassembled WGS sequence"/>
</dbReference>
<keyword evidence="3" id="KW-1185">Reference proteome</keyword>
<sequence length="51" mass="5917">MKIKTIIIVLAICSFAFLFRFLYQKQFGAVGYFILAVAAVFLALREWKKTK</sequence>
<organism evidence="2 3">
    <name type="scientific">Peribacillus faecalis</name>
    <dbReference type="NCBI Taxonomy" id="2772559"/>
    <lineage>
        <taxon>Bacteria</taxon>
        <taxon>Bacillati</taxon>
        <taxon>Bacillota</taxon>
        <taxon>Bacilli</taxon>
        <taxon>Bacillales</taxon>
        <taxon>Bacillaceae</taxon>
        <taxon>Peribacillus</taxon>
    </lineage>
</organism>
<dbReference type="AlphaFoldDB" id="A0A927CTC9"/>
<feature type="transmembrane region" description="Helical" evidence="1">
    <location>
        <begin position="5"/>
        <end position="23"/>
    </location>
</feature>
<keyword evidence="1" id="KW-1133">Transmembrane helix</keyword>
<name>A0A927CTC9_9BACI</name>
<keyword evidence="1" id="KW-0472">Membrane</keyword>
<proteinExistence type="predicted"/>
<gene>
    <name evidence="2" type="ORF">IEO70_01650</name>
</gene>
<dbReference type="RefSeq" id="WP_190996615.1">
    <property type="nucleotide sequence ID" value="NZ_JACXSI010000002.1"/>
</dbReference>
<protein>
    <submittedName>
        <fullName evidence="2">Uncharacterized protein</fullName>
    </submittedName>
</protein>